<comment type="similarity">
    <text evidence="2 6">Belongs to the SCC2/Nipped-B family.</text>
</comment>
<dbReference type="EMBL" id="ML170176">
    <property type="protein sequence ID" value="TDL22099.1"/>
    <property type="molecule type" value="Genomic_DNA"/>
</dbReference>
<evidence type="ECO:0000256" key="2">
    <source>
        <dbReference type="ARBA" id="ARBA00009252"/>
    </source>
</evidence>
<evidence type="ECO:0000259" key="8">
    <source>
        <dbReference type="Pfam" id="PF12830"/>
    </source>
</evidence>
<dbReference type="Pfam" id="PF12830">
    <property type="entry name" value="Nipped-B_C"/>
    <property type="match status" value="1"/>
</dbReference>
<dbReference type="STRING" id="50990.A0A4Y7Q5A5"/>
<dbReference type="InterPro" id="IPR026003">
    <property type="entry name" value="Cohesin_HEAT"/>
</dbReference>
<dbReference type="SUPFAM" id="SSF48371">
    <property type="entry name" value="ARM repeat"/>
    <property type="match status" value="1"/>
</dbReference>
<dbReference type="InterPro" id="IPR024986">
    <property type="entry name" value="Nipped-B_C"/>
</dbReference>
<feature type="region of interest" description="Disordered" evidence="7">
    <location>
        <begin position="1"/>
        <end position="27"/>
    </location>
</feature>
<dbReference type="GO" id="GO:0061775">
    <property type="term" value="F:cohesin loader activity"/>
    <property type="evidence" value="ECO:0007669"/>
    <property type="project" value="InterPro"/>
</dbReference>
<dbReference type="GO" id="GO:0034087">
    <property type="term" value="P:establishment of mitotic sister chromatid cohesion"/>
    <property type="evidence" value="ECO:0007669"/>
    <property type="project" value="TreeGrafter"/>
</dbReference>
<feature type="region of interest" description="Disordered" evidence="7">
    <location>
        <begin position="169"/>
        <end position="210"/>
    </location>
</feature>
<dbReference type="InterPro" id="IPR011989">
    <property type="entry name" value="ARM-like"/>
</dbReference>
<evidence type="ECO:0000256" key="5">
    <source>
        <dbReference type="ARBA" id="ARBA00023306"/>
    </source>
</evidence>
<gene>
    <name evidence="9" type="ORF">BD410DRAFT_770589</name>
</gene>
<dbReference type="Pfam" id="PF12765">
    <property type="entry name" value="Cohesin_HEAT"/>
    <property type="match status" value="1"/>
</dbReference>
<feature type="compositionally biased region" description="Low complexity" evidence="7">
    <location>
        <begin position="302"/>
        <end position="316"/>
    </location>
</feature>
<evidence type="ECO:0000256" key="6">
    <source>
        <dbReference type="RuleBase" id="RU364107"/>
    </source>
</evidence>
<sequence>MADNVNGAGWYPPQPSPNIDRSTATASSAQDAQRLLAVYPFASATPSTHVARHLGNLSITAAAPSYMQPAYYTPSSYSGNPPPYTEYADEVAQLSVPSIPQGGHQRVYWDAARQDASRYLGNQHANAYTNYHPTQSQWNTMPAPSSYQSPAFAQSLIGHSAPYNVYPTPPPPGMSTSSSSLANALGSPTPMISRVPPPPRTPLTLSNPVPAPVPPVEKKVYKPEESTAFFNNFLSETTHKINPQRQGLDVATPPSSPQVPQSSPDPLAMSSPYTPSTPMTPRKRKVEVVIETPLKRHQTSESSLTPITSPRPTSSTVKLNATPRKLSMQPFVELPSLPKSWSTPTASQKSLGKQRQRDGDDLGGYGSEDWSARRDAMYSGVRSSGKRTGDRDDRAPLEKLTGLFEDIFEAEDNLPADIQVTDLPSEFFSPFSTDTSRPLLHPNVIRKLTKYIGKVARPTKRLRLSFGRDGTVGTPRRTGGMAEVETNVLSRILKMLGRSVQAGENLEPFGYAKKKPTKSKKGGEDGRSKSPQGDTGENDTVEPEDKMDVEPEPAELTPEDISKLGIVLEIARDSIIAADCCIALLSSDRLTKQLYSEELITSCLATIKNQLSKLIYPFVETSTSGITNETPLLLQHVITKAPSASLSKLDYSNLDITTSRRYIGETFQALSAVLPRISNLVCADVVAMSDTIIIQAVYIAIGPFFVDSGGDGDGKGKKDSSAAVILSTLGSSAMRGLRLDALSLIRSIFANHEDQRSWIIEEILTSLIKLSDSKQKAGQFRLRDGRSIRTVSALLLQLVQTSAHGIRLEARRVSKARQQHSALKRQESMNGETEEPFLDDRDMEEIRLYSSGLEAPTKAAKSIVLFLTQRSGKSKTTKNTNEAEYRTILDNLISDLLVVLFWPEWPAAALVLGIICKFMITSLDDVKSVSQSDNNAFKAIGLDHLGVIAGRLRTAMMKYGRTDSERSSQSREEPLKSIDEVIMSLCSRQFERLVATHQDVSLHLCKRSSEDQAFESARELTAVIWGQELASALNQCNANLSDVEIESADSNAERKMLAFGTKIKLALRDVWKDPPTDVFDNATQEDVIRVDRLAEELGTIQSLKNAFDPILNVILVALDAPPVFMRTKALRALSQILTVDASVLSNQNVRRAIESHLLDSSPAVRDAAVELIGKYMVDSPAVAGDYYQKIAERIADTGLGVRKRVIKLLKSFYGVTEDLNRRVDISTRLVLRMLDEDDTVKDLAVKTLEELWFSNTSSSKALADTPEAKQQMASKVSVIMGVSGNFKDRQSPLEDVLHKIVTDEKADTSALHTMYTALCDTMIDGLVDASEFPGFSVVNCIKTVHIFATAYPAIISGTKASTLLPYLKNPTTPEEQMTSDYILKIFRASIPHMPKTAAKFGNDLQRVLQPMVVKPSPAAGLSALQETVACLCVVVRHLTHDYVRLVALLKSCNGRMAQFIKRSGPLPAQDLRALPMLVYIVSLLGEHSDFDHIRDEHKEIASELNSISEGPIIRHIYQSILMLYEKHTDQALRGRLLQCLGFLFRAQPTLMTLDSSATMMDAIFASPEEDNRGRLLKLMQEFLVSESEKHSHQEKGAKSTVNMEELVGNTHGFAESGVSSAVVQRYLDQIHEAALAVQPQVQSAAVDILSFTIKQGLAHPLQSFPVIIALETSTNVALSTRANALHSILHSKHASLLNAGYVKAARASFEYQKKIEQETVHGMDRGRWYRLEPAPTALLHRWYSLVREKRATRQDFLKAIVKVFDVDSDFKTSQDDVDFIRYMAENVASFDYKTQEETLTVIKYLTSTLSTSGMQLVEQISPSHLLNQLRGFAQSPRKQVNGDIVSAYSLYPCEDRFPLIRSSVAVGMIMLLKAHLKVLYGLTEEKCSKWVVGKKSAVGDRPATKRREVPISWDRMPFAVQPMLTNQDMDEQQTKFLEIWNEDGATVEPDPDEWE</sequence>
<dbReference type="VEuPathDB" id="FungiDB:BD410DRAFT_770589"/>
<dbReference type="GO" id="GO:0090694">
    <property type="term" value="C:Scc2-Scc4 cohesin loading complex"/>
    <property type="evidence" value="ECO:0007669"/>
    <property type="project" value="TreeGrafter"/>
</dbReference>
<dbReference type="InterPro" id="IPR016024">
    <property type="entry name" value="ARM-type_fold"/>
</dbReference>
<accession>A0A4Y7Q5A5</accession>
<evidence type="ECO:0000313" key="9">
    <source>
        <dbReference type="EMBL" id="TDL22099.1"/>
    </source>
</evidence>
<protein>
    <recommendedName>
        <fullName evidence="6">Sister chromatid cohesion protein</fullName>
    </recommendedName>
</protein>
<feature type="compositionally biased region" description="Polar residues" evidence="7">
    <location>
        <begin position="339"/>
        <end position="353"/>
    </location>
</feature>
<dbReference type="Gene3D" id="1.25.10.10">
    <property type="entry name" value="Leucine-rich Repeat Variant"/>
    <property type="match status" value="1"/>
</dbReference>
<keyword evidence="10" id="KW-1185">Reference proteome</keyword>
<dbReference type="PANTHER" id="PTHR21704:SF18">
    <property type="entry name" value="NIPPED-B-LIKE PROTEIN"/>
    <property type="match status" value="1"/>
</dbReference>
<proteinExistence type="inferred from homology"/>
<dbReference type="InterPro" id="IPR033031">
    <property type="entry name" value="Scc2/Nipped-B"/>
</dbReference>
<feature type="compositionally biased region" description="Low complexity" evidence="7">
    <location>
        <begin position="258"/>
        <end position="280"/>
    </location>
</feature>
<evidence type="ECO:0000256" key="7">
    <source>
        <dbReference type="SAM" id="MobiDB-lite"/>
    </source>
</evidence>
<keyword evidence="3 6" id="KW-0677">Repeat</keyword>
<feature type="region of interest" description="Disordered" evidence="7">
    <location>
        <begin position="507"/>
        <end position="558"/>
    </location>
</feature>
<feature type="domain" description="Sister chromatid cohesion C-terminal" evidence="8">
    <location>
        <begin position="1619"/>
        <end position="1807"/>
    </location>
</feature>
<dbReference type="GO" id="GO:0140588">
    <property type="term" value="P:chromatin looping"/>
    <property type="evidence" value="ECO:0007669"/>
    <property type="project" value="InterPro"/>
</dbReference>
<dbReference type="OrthoDB" id="418242at2759"/>
<evidence type="ECO:0000256" key="3">
    <source>
        <dbReference type="ARBA" id="ARBA00022737"/>
    </source>
</evidence>
<organism evidence="9 10">
    <name type="scientific">Rickenella mellea</name>
    <dbReference type="NCBI Taxonomy" id="50990"/>
    <lineage>
        <taxon>Eukaryota</taxon>
        <taxon>Fungi</taxon>
        <taxon>Dikarya</taxon>
        <taxon>Basidiomycota</taxon>
        <taxon>Agaricomycotina</taxon>
        <taxon>Agaricomycetes</taxon>
        <taxon>Hymenochaetales</taxon>
        <taxon>Rickenellaceae</taxon>
        <taxon>Rickenella</taxon>
    </lineage>
</organism>
<reference evidence="9 10" key="1">
    <citation type="submission" date="2018-06" db="EMBL/GenBank/DDBJ databases">
        <title>A transcriptomic atlas of mushroom development highlights an independent origin of complex multicellularity.</title>
        <authorList>
            <consortium name="DOE Joint Genome Institute"/>
            <person name="Krizsan K."/>
            <person name="Almasi E."/>
            <person name="Merenyi Z."/>
            <person name="Sahu N."/>
            <person name="Viragh M."/>
            <person name="Koszo T."/>
            <person name="Mondo S."/>
            <person name="Kiss B."/>
            <person name="Balint B."/>
            <person name="Kues U."/>
            <person name="Barry K."/>
            <person name="Hegedus J.C."/>
            <person name="Henrissat B."/>
            <person name="Johnson J."/>
            <person name="Lipzen A."/>
            <person name="Ohm R."/>
            <person name="Nagy I."/>
            <person name="Pangilinan J."/>
            <person name="Yan J."/>
            <person name="Xiong Y."/>
            <person name="Grigoriev I.V."/>
            <person name="Hibbett D.S."/>
            <person name="Nagy L.G."/>
        </authorList>
    </citation>
    <scope>NUCLEOTIDE SEQUENCE [LARGE SCALE GENOMIC DNA]</scope>
    <source>
        <strain evidence="9 10">SZMC22713</strain>
    </source>
</reference>
<keyword evidence="4 6" id="KW-0539">Nucleus</keyword>
<dbReference type="GO" id="GO:0003682">
    <property type="term" value="F:chromatin binding"/>
    <property type="evidence" value="ECO:0007669"/>
    <property type="project" value="TreeGrafter"/>
</dbReference>
<evidence type="ECO:0000256" key="1">
    <source>
        <dbReference type="ARBA" id="ARBA00004123"/>
    </source>
</evidence>
<evidence type="ECO:0000256" key="4">
    <source>
        <dbReference type="ARBA" id="ARBA00023242"/>
    </source>
</evidence>
<evidence type="ECO:0000313" key="10">
    <source>
        <dbReference type="Proteomes" id="UP000294933"/>
    </source>
</evidence>
<dbReference type="CDD" id="cd23958">
    <property type="entry name" value="SCC2"/>
    <property type="match status" value="1"/>
</dbReference>
<comment type="subcellular location">
    <subcellularLocation>
        <location evidence="1 6">Nucleus</location>
    </subcellularLocation>
</comment>
<name>A0A4Y7Q5A5_9AGAM</name>
<feature type="region of interest" description="Disordered" evidence="7">
    <location>
        <begin position="245"/>
        <end position="369"/>
    </location>
</feature>
<dbReference type="GO" id="GO:1990414">
    <property type="term" value="P:replication-born double-strand break repair via sister chromatid exchange"/>
    <property type="evidence" value="ECO:0007669"/>
    <property type="project" value="TreeGrafter"/>
</dbReference>
<dbReference type="Proteomes" id="UP000294933">
    <property type="component" value="Unassembled WGS sequence"/>
</dbReference>
<keyword evidence="5 6" id="KW-0131">Cell cycle</keyword>
<dbReference type="GO" id="GO:0071169">
    <property type="term" value="P:establishment of protein localization to chromatin"/>
    <property type="evidence" value="ECO:0007669"/>
    <property type="project" value="TreeGrafter"/>
</dbReference>
<dbReference type="GO" id="GO:0010468">
    <property type="term" value="P:regulation of gene expression"/>
    <property type="evidence" value="ECO:0007669"/>
    <property type="project" value="InterPro"/>
</dbReference>
<dbReference type="PANTHER" id="PTHR21704">
    <property type="entry name" value="NIPPED-B-LIKE PROTEIN DELANGIN SCC2-RELATED"/>
    <property type="match status" value="1"/>
</dbReference>